<gene>
    <name evidence="3" type="primary">proX</name>
    <name evidence="3" type="ORF">N4261_04000</name>
</gene>
<dbReference type="NCBIfam" id="NF008334">
    <property type="entry name" value="PRK11119.1"/>
    <property type="match status" value="1"/>
</dbReference>
<evidence type="ECO:0000313" key="3">
    <source>
        <dbReference type="EMBL" id="UXH79110.1"/>
    </source>
</evidence>
<dbReference type="Pfam" id="PF04069">
    <property type="entry name" value="OpuAC"/>
    <property type="match status" value="1"/>
</dbReference>
<dbReference type="Proteomes" id="UP001064933">
    <property type="component" value="Chromosome"/>
</dbReference>
<feature type="chain" id="PRO_5045307170" evidence="1">
    <location>
        <begin position="36"/>
        <end position="353"/>
    </location>
</feature>
<feature type="domain" description="ABC-type glycine betaine transport system substrate-binding" evidence="2">
    <location>
        <begin position="48"/>
        <end position="321"/>
    </location>
</feature>
<accession>A0ABY6B135</accession>
<sequence>MMKALLRYPSLSRPVRALLLSVAAVCAAVPLRAQTAPGAGVTVQPLKSSLAEEAFQTLLVSRALEKLGYTVLPMKDLEPATEHLAIANGDATFMANHWHRLHADFYRHSGGDARLVRRGSLAEGAVQGYLIDRRTAERYGISRLDQLKDPEIAKLFDTDGDGKADLTGCNPGWGCEMAIEHHLDGLQLRAQVTHRQGSYAALMADAMARFKQGLPILYYTWTPYWVSAVLRPGRDVVWLQVPAPAGQVSETQLPNGRDYGFQADREQIVANRAFVEQHPAAGKLFELMTLPIADINAQNQRMTEGADKPRDIERHVEGWIRAHQAVFDGWIEAARDAARGTARDAAAQAPKAP</sequence>
<keyword evidence="1" id="KW-0732">Signal</keyword>
<dbReference type="Gene3D" id="3.40.190.100">
    <property type="entry name" value="Glycine betaine-binding periplasmic protein, domain 2"/>
    <property type="match status" value="1"/>
</dbReference>
<proteinExistence type="predicted"/>
<dbReference type="SUPFAM" id="SSF53850">
    <property type="entry name" value="Periplasmic binding protein-like II"/>
    <property type="match status" value="1"/>
</dbReference>
<protein>
    <submittedName>
        <fullName evidence="3">Glycine betaine/L-proline ABC transporter substrate-binding protein ProX</fullName>
    </submittedName>
</protein>
<name>A0ABY6B135_9BURK</name>
<reference evidence="3" key="1">
    <citation type="submission" date="2022-10" db="EMBL/GenBank/DDBJ databases">
        <title>Characterization and whole genome sequencing of a new Roseateles species, isolated from fresh water.</title>
        <authorList>
            <person name="Guliayeva D.Y."/>
            <person name="Akhremchuk A.E."/>
            <person name="Sikolenko M.A."/>
            <person name="Valentovich L.N."/>
            <person name="Sidarenka A.V."/>
        </authorList>
    </citation>
    <scope>NUCLEOTIDE SEQUENCE</scope>
    <source>
        <strain evidence="3">BIM B-1768</strain>
    </source>
</reference>
<dbReference type="CDD" id="cd13638">
    <property type="entry name" value="PBP2_EcProx_like"/>
    <property type="match status" value="1"/>
</dbReference>
<dbReference type="EMBL" id="CP104562">
    <property type="protein sequence ID" value="UXH79110.1"/>
    <property type="molecule type" value="Genomic_DNA"/>
</dbReference>
<keyword evidence="4" id="KW-1185">Reference proteome</keyword>
<evidence type="ECO:0000256" key="1">
    <source>
        <dbReference type="SAM" id="SignalP"/>
    </source>
</evidence>
<evidence type="ECO:0000313" key="4">
    <source>
        <dbReference type="Proteomes" id="UP001064933"/>
    </source>
</evidence>
<dbReference type="Gene3D" id="3.40.190.10">
    <property type="entry name" value="Periplasmic binding protein-like II"/>
    <property type="match status" value="1"/>
</dbReference>
<evidence type="ECO:0000259" key="2">
    <source>
        <dbReference type="Pfam" id="PF04069"/>
    </source>
</evidence>
<organism evidence="3 4">
    <name type="scientific">Roseateles amylovorans</name>
    <dbReference type="NCBI Taxonomy" id="2978473"/>
    <lineage>
        <taxon>Bacteria</taxon>
        <taxon>Pseudomonadati</taxon>
        <taxon>Pseudomonadota</taxon>
        <taxon>Betaproteobacteria</taxon>
        <taxon>Burkholderiales</taxon>
        <taxon>Sphaerotilaceae</taxon>
        <taxon>Roseateles</taxon>
    </lineage>
</organism>
<feature type="signal peptide" evidence="1">
    <location>
        <begin position="1"/>
        <end position="35"/>
    </location>
</feature>
<dbReference type="InterPro" id="IPR007210">
    <property type="entry name" value="ABC_Gly_betaine_transp_sub-bd"/>
</dbReference>